<feature type="domain" description="ABC transmembrane type-2" evidence="7">
    <location>
        <begin position="28"/>
        <end position="250"/>
    </location>
</feature>
<comment type="subcellular location">
    <subcellularLocation>
        <location evidence="6">Cell membrane</location>
        <topology evidence="6">Multi-pass membrane protein</topology>
    </subcellularLocation>
    <subcellularLocation>
        <location evidence="1">Membrane</location>
        <topology evidence="1">Multi-pass membrane protein</topology>
    </subcellularLocation>
</comment>
<dbReference type="Proteomes" id="UP000694300">
    <property type="component" value="Unassembled WGS sequence"/>
</dbReference>
<dbReference type="Pfam" id="PF01061">
    <property type="entry name" value="ABC2_membrane"/>
    <property type="match status" value="1"/>
</dbReference>
<dbReference type="RefSeq" id="WP_226370247.1">
    <property type="nucleotide sequence ID" value="NZ_JADQDE010000007.1"/>
</dbReference>
<feature type="transmembrane region" description="Helical" evidence="6">
    <location>
        <begin position="142"/>
        <end position="167"/>
    </location>
</feature>
<evidence type="ECO:0000256" key="1">
    <source>
        <dbReference type="ARBA" id="ARBA00004141"/>
    </source>
</evidence>
<evidence type="ECO:0000256" key="4">
    <source>
        <dbReference type="ARBA" id="ARBA00023136"/>
    </source>
</evidence>
<proteinExistence type="inferred from homology"/>
<dbReference type="PANTHER" id="PTHR43229">
    <property type="entry name" value="NODULATION PROTEIN J"/>
    <property type="match status" value="1"/>
</dbReference>
<dbReference type="PIRSF" id="PIRSF006648">
    <property type="entry name" value="DrrB"/>
    <property type="match status" value="1"/>
</dbReference>
<dbReference type="EMBL" id="JADQDF010000001">
    <property type="protein sequence ID" value="MBW0130962.1"/>
    <property type="molecule type" value="Genomic_DNA"/>
</dbReference>
<keyword evidence="6" id="KW-1003">Cell membrane</keyword>
<comment type="similarity">
    <text evidence="6">Belongs to the ABC-2 integral membrane protein family.</text>
</comment>
<accession>A0ABS6UFD6</accession>
<feature type="transmembrane region" description="Helical" evidence="6">
    <location>
        <begin position="174"/>
        <end position="193"/>
    </location>
</feature>
<name>A0ABS6UFD6_9PSEU</name>
<evidence type="ECO:0000259" key="7">
    <source>
        <dbReference type="PROSITE" id="PS51012"/>
    </source>
</evidence>
<reference evidence="8 9" key="1">
    <citation type="submission" date="2020-11" db="EMBL/GenBank/DDBJ databases">
        <title>Pseudonocardia abyssalis sp. nov. and Pseudonocardia oceani sp. nov., description and phylogenomic analysis of two novel actinomycetes isolated from the deep Southern Ocean.</title>
        <authorList>
            <person name="Parra J."/>
        </authorList>
    </citation>
    <scope>NUCLEOTIDE SEQUENCE [LARGE SCALE GENOMIC DNA]</scope>
    <source>
        <strain evidence="9">KRD185</strain>
    </source>
</reference>
<evidence type="ECO:0000313" key="8">
    <source>
        <dbReference type="EMBL" id="MBW0130962.1"/>
    </source>
</evidence>
<comment type="caution">
    <text evidence="6">Lacks conserved residue(s) required for the propagation of feature annotation.</text>
</comment>
<keyword evidence="3 6" id="KW-1133">Transmembrane helix</keyword>
<feature type="transmembrane region" description="Helical" evidence="6">
    <location>
        <begin position="57"/>
        <end position="79"/>
    </location>
</feature>
<keyword evidence="6" id="KW-0813">Transport</keyword>
<keyword evidence="4 6" id="KW-0472">Membrane</keyword>
<dbReference type="InterPro" id="IPR047817">
    <property type="entry name" value="ABC2_TM_bact-type"/>
</dbReference>
<feature type="transmembrane region" description="Helical" evidence="6">
    <location>
        <begin position="225"/>
        <end position="247"/>
    </location>
</feature>
<dbReference type="InterPro" id="IPR051784">
    <property type="entry name" value="Nod_factor_ABC_transporter"/>
</dbReference>
<evidence type="ECO:0000256" key="2">
    <source>
        <dbReference type="ARBA" id="ARBA00022692"/>
    </source>
</evidence>
<keyword evidence="5" id="KW-0046">Antibiotic resistance</keyword>
<protein>
    <recommendedName>
        <fullName evidence="6">Transport permease protein</fullName>
    </recommendedName>
</protein>
<evidence type="ECO:0000313" key="9">
    <source>
        <dbReference type="Proteomes" id="UP000694300"/>
    </source>
</evidence>
<organism evidence="8 9">
    <name type="scientific">Pseudonocardia oceani</name>
    <dbReference type="NCBI Taxonomy" id="2792013"/>
    <lineage>
        <taxon>Bacteria</taxon>
        <taxon>Bacillati</taxon>
        <taxon>Actinomycetota</taxon>
        <taxon>Actinomycetes</taxon>
        <taxon>Pseudonocardiales</taxon>
        <taxon>Pseudonocardiaceae</taxon>
        <taxon>Pseudonocardia</taxon>
    </lineage>
</organism>
<keyword evidence="2 6" id="KW-0812">Transmembrane</keyword>
<evidence type="ECO:0000256" key="3">
    <source>
        <dbReference type="ARBA" id="ARBA00022989"/>
    </source>
</evidence>
<dbReference type="InterPro" id="IPR000412">
    <property type="entry name" value="ABC_2_transport"/>
</dbReference>
<dbReference type="InterPro" id="IPR013525">
    <property type="entry name" value="ABC2_TM"/>
</dbReference>
<gene>
    <name evidence="8" type="ORF">I4I82_25270</name>
</gene>
<sequence>MSASALAVLPVLRSEIGEGLRAILREPTALVFSVLMPVGFYALFTSVFGGQQTSDGLPFAATSIAGYGAFGVVSVMLLNPGIGVAEDRTRGWLRVKMVSATPLGVTLAARVLAALPYALGVVLAMGAASLLVAGPVLDLATWARLVVVLVVGSLPFALFGLAVGFVASSNAAAAILNAVLFPMVLASGLWVPLELLPGFLQAVAPFLPTYHLAQLAQAQLTGAPAAGHVLAMLAATVVGAVVAGLAYRNLRV</sequence>
<evidence type="ECO:0000256" key="5">
    <source>
        <dbReference type="ARBA" id="ARBA00023251"/>
    </source>
</evidence>
<dbReference type="PROSITE" id="PS51012">
    <property type="entry name" value="ABC_TM2"/>
    <property type="match status" value="1"/>
</dbReference>
<feature type="transmembrane region" description="Helical" evidence="6">
    <location>
        <begin position="29"/>
        <end position="50"/>
    </location>
</feature>
<keyword evidence="9" id="KW-1185">Reference proteome</keyword>
<comment type="caution">
    <text evidence="8">The sequence shown here is derived from an EMBL/GenBank/DDBJ whole genome shotgun (WGS) entry which is preliminary data.</text>
</comment>
<evidence type="ECO:0000256" key="6">
    <source>
        <dbReference type="RuleBase" id="RU361157"/>
    </source>
</evidence>
<dbReference type="PANTHER" id="PTHR43229:SF2">
    <property type="entry name" value="NODULATION PROTEIN J"/>
    <property type="match status" value="1"/>
</dbReference>